<evidence type="ECO:0000256" key="2">
    <source>
        <dbReference type="ARBA" id="ARBA00007511"/>
    </source>
</evidence>
<sequence>MNWDMLEPILIIIGIDIILGGDNAVVIALASRNLPPKQRNKAVLIGTGLAIVSRVLLTMVALYLLHIPYLRLIGGVLLIYIAIKLLIDNEDTASIKSGDSLFSAIKTIVFADIVMGFDNVLAIAGASHGNITLVIFGLLISVPIIIWGSRIILKLMEKFPILVYIGAGILAFTAGEMILEDPNISELFYHVNPMLTLFPLMMVLVTISIGYFYNRQAIEK</sequence>
<evidence type="ECO:0000256" key="6">
    <source>
        <dbReference type="SAM" id="Phobius"/>
    </source>
</evidence>
<dbReference type="EMBL" id="JBHTBY010000008">
    <property type="protein sequence ID" value="MFC7321220.1"/>
    <property type="molecule type" value="Genomic_DNA"/>
</dbReference>
<feature type="transmembrane region" description="Helical" evidence="6">
    <location>
        <begin position="108"/>
        <end position="125"/>
    </location>
</feature>
<dbReference type="Pfam" id="PF03741">
    <property type="entry name" value="TerC"/>
    <property type="match status" value="1"/>
</dbReference>
<keyword evidence="5 6" id="KW-0472">Membrane</keyword>
<dbReference type="Proteomes" id="UP001596494">
    <property type="component" value="Unassembled WGS sequence"/>
</dbReference>
<dbReference type="InterPro" id="IPR005496">
    <property type="entry name" value="Integral_membrane_TerC"/>
</dbReference>
<evidence type="ECO:0000256" key="3">
    <source>
        <dbReference type="ARBA" id="ARBA00022692"/>
    </source>
</evidence>
<feature type="transmembrane region" description="Helical" evidence="6">
    <location>
        <begin position="69"/>
        <end position="87"/>
    </location>
</feature>
<feature type="transmembrane region" description="Helical" evidence="6">
    <location>
        <begin position="191"/>
        <end position="213"/>
    </location>
</feature>
<evidence type="ECO:0000256" key="4">
    <source>
        <dbReference type="ARBA" id="ARBA00022989"/>
    </source>
</evidence>
<gene>
    <name evidence="7" type="ORF">ACFQMN_10030</name>
</gene>
<evidence type="ECO:0000256" key="5">
    <source>
        <dbReference type="ARBA" id="ARBA00023136"/>
    </source>
</evidence>
<reference evidence="8" key="1">
    <citation type="journal article" date="2019" name="Int. J. Syst. Evol. Microbiol.">
        <title>The Global Catalogue of Microorganisms (GCM) 10K type strain sequencing project: providing services to taxonomists for standard genome sequencing and annotation.</title>
        <authorList>
            <consortium name="The Broad Institute Genomics Platform"/>
            <consortium name="The Broad Institute Genome Sequencing Center for Infectious Disease"/>
            <person name="Wu L."/>
            <person name="Ma J."/>
        </authorList>
    </citation>
    <scope>NUCLEOTIDE SEQUENCE [LARGE SCALE GENOMIC DNA]</scope>
    <source>
        <strain evidence="8">CCUG 73951</strain>
    </source>
</reference>
<accession>A0ABW2K522</accession>
<name>A0ABW2K522_9BACI</name>
<proteinExistence type="inferred from homology"/>
<comment type="caution">
    <text evidence="7">The sequence shown here is derived from an EMBL/GenBank/DDBJ whole genome shotgun (WGS) entry which is preliminary data.</text>
</comment>
<dbReference type="InterPro" id="IPR022301">
    <property type="entry name" value="Integral_membrane_YjbE"/>
</dbReference>
<keyword evidence="3 6" id="KW-0812">Transmembrane</keyword>
<feature type="transmembrane region" description="Helical" evidence="6">
    <location>
        <begin position="131"/>
        <end position="149"/>
    </location>
</feature>
<feature type="transmembrane region" description="Helical" evidence="6">
    <location>
        <begin position="6"/>
        <end position="30"/>
    </location>
</feature>
<comment type="similarity">
    <text evidence="2">Belongs to the TerC family.</text>
</comment>
<evidence type="ECO:0000313" key="7">
    <source>
        <dbReference type="EMBL" id="MFC7321220.1"/>
    </source>
</evidence>
<comment type="subcellular location">
    <subcellularLocation>
        <location evidence="1">Membrane</location>
        <topology evidence="1">Multi-pass membrane protein</topology>
    </subcellularLocation>
</comment>
<evidence type="ECO:0000256" key="1">
    <source>
        <dbReference type="ARBA" id="ARBA00004141"/>
    </source>
</evidence>
<dbReference type="PANTHER" id="PTHR30238:SF4">
    <property type="entry name" value="SLL1022 PROTEIN"/>
    <property type="match status" value="1"/>
</dbReference>
<dbReference type="NCBIfam" id="TIGR03717">
    <property type="entry name" value="R_switched_YjbE"/>
    <property type="match status" value="1"/>
</dbReference>
<organism evidence="7 8">
    <name type="scientific">Halobacillus campisalis</name>
    <dbReference type="NCBI Taxonomy" id="435909"/>
    <lineage>
        <taxon>Bacteria</taxon>
        <taxon>Bacillati</taxon>
        <taxon>Bacillota</taxon>
        <taxon>Bacilli</taxon>
        <taxon>Bacillales</taxon>
        <taxon>Bacillaceae</taxon>
        <taxon>Halobacillus</taxon>
    </lineage>
</organism>
<keyword evidence="8" id="KW-1185">Reference proteome</keyword>
<keyword evidence="4 6" id="KW-1133">Transmembrane helix</keyword>
<protein>
    <submittedName>
        <fullName evidence="7">TerC family protein</fullName>
    </submittedName>
</protein>
<feature type="transmembrane region" description="Helical" evidence="6">
    <location>
        <begin position="161"/>
        <end position="179"/>
    </location>
</feature>
<dbReference type="PANTHER" id="PTHR30238">
    <property type="entry name" value="MEMBRANE BOUND PREDICTED REDOX MODULATOR"/>
    <property type="match status" value="1"/>
</dbReference>
<feature type="transmembrane region" description="Helical" evidence="6">
    <location>
        <begin position="42"/>
        <end position="63"/>
    </location>
</feature>
<dbReference type="RefSeq" id="WP_289216339.1">
    <property type="nucleotide sequence ID" value="NZ_JAPVRC010000006.1"/>
</dbReference>
<evidence type="ECO:0000313" key="8">
    <source>
        <dbReference type="Proteomes" id="UP001596494"/>
    </source>
</evidence>